<evidence type="ECO:0000256" key="11">
    <source>
        <dbReference type="ARBA" id="ARBA00023136"/>
    </source>
</evidence>
<evidence type="ECO:0000256" key="5">
    <source>
        <dbReference type="ARBA" id="ARBA00022723"/>
    </source>
</evidence>
<sequence>TSTNGIKTSKYNPFTFLPLNLFEQFQRIANAYFLFLLVLQVIPQISSLSWFTTVVPLVLVLTVTAAKDATDDLVSKPVPPLQTFNLNNLFPVLRLRSEKWMDVQVGDIIKLENNQFVTADLLLLSSSEPLNLVYIETAELDGETNLKVRQALTVTGDLGEDVEKLADFNGERFRMEEDVTHFLFLFFGFAGPETKLMQNCGKSTFKRTSIDRLMNVLVLCIFGFLAFMCVILAIGNCLWELKAGSQFTVFLPRQDGNSAGFSAFLTFWSYVIILNTVVPISLYVSVEIIRLGNSFYIDWDRKMYHPRNDTPAEARTTTLNEELGQIKYVFSDKTGTLTQNIMTFNKCSINGKSYGDVFDYAGQRLDITEHTDPVDFSFNPLADPRFVFHDHALVEAVKLENPEVHAFFRLLALCHTVMAEEKKEGELSYQAQSPDEGALVTAARNFGFVFRSRTPDSVSIVEMGEQRRYELLAILDFNNVRKRMSVIVRSPEGKLRLYCKGADTIVYERLHQSCGKLMDVTTEHMNEFAGEGLRTLALAYRDLDQEYFSQWKQRHHEVSTSLDDRDGRLDELYEEIETDLQLLGATAIEDKLQDGVPQTIEQLAKADIKVWVLTGDKQETAENIGYSCNLLREEMNEVFVLSGNSPEDVRRELRSEHVGTEQEGCGRPSSPPGKRGKVLPDEAVNGEYGLVVNGHSLGYPLERSMELDFLRTACMCKAVICCRVTPLQKAQVVELVEEYKQAVTLAIGDGANDVSMIKAAHIGVGISGQEGMQAVLSSDYSFAQFRFLQRLLLVHGRWSYLRMCKFLRYFFYKNFTFTFVHFWYAFFCGFSAQTVYDEWFITLYNLVYTALPVLGMSLFDQDVNDKWSFQHPELYLPGQLNLYFSKKAFFKCALHSCYSSLVLFFIPYAAMHDTVRADGKDVADYQSFALLTQTCLLFTVTIQLGLEMSYWTAVNTLFVVGSLVMYFAVTFTMYSNGMFLALPSAFPFVGTARNSLNQPNIWLTILLTSILCVLPVVTCRFLFIQLCPTINDKVRQAKTKDPPLPRRARIRRTSSRRSGYAFSHAQGYGDLVTSGRFLRRPAPSRSSGLAHAGRSTTSFSPMGRSAGYSPTGRPQNAKVQDVEVTSLQMYRSVRDPAL</sequence>
<feature type="transmembrane region" description="Helical" evidence="16">
    <location>
        <begin position="261"/>
        <end position="284"/>
    </location>
</feature>
<reference evidence="20" key="3">
    <citation type="submission" date="2025-09" db="UniProtKB">
        <authorList>
            <consortium name="Ensembl"/>
        </authorList>
    </citation>
    <scope>IDENTIFICATION</scope>
</reference>
<dbReference type="InterPro" id="IPR001757">
    <property type="entry name" value="P_typ_ATPase"/>
</dbReference>
<keyword evidence="4 16" id="KW-0812">Transmembrane</keyword>
<proteinExistence type="inferred from homology"/>
<dbReference type="SUPFAM" id="SSF81653">
    <property type="entry name" value="Calcium ATPase, transduction domain A"/>
    <property type="match status" value="1"/>
</dbReference>
<feature type="binding site" evidence="14">
    <location>
        <position position="477"/>
    </location>
    <ligand>
        <name>ATP</name>
        <dbReference type="ChEBI" id="CHEBI:30616"/>
    </ligand>
</feature>
<feature type="region of interest" description="Disordered" evidence="17">
    <location>
        <begin position="655"/>
        <end position="676"/>
    </location>
</feature>
<feature type="transmembrane region" description="Helical" evidence="16">
    <location>
        <begin position="1001"/>
        <end position="1023"/>
    </location>
</feature>
<dbReference type="PANTHER" id="PTHR24092">
    <property type="entry name" value="PROBABLE PHOSPHOLIPID-TRANSPORTING ATPASE"/>
    <property type="match status" value="1"/>
</dbReference>
<evidence type="ECO:0000256" key="6">
    <source>
        <dbReference type="ARBA" id="ARBA00022741"/>
    </source>
</evidence>
<dbReference type="InterPro" id="IPR023298">
    <property type="entry name" value="ATPase_P-typ_TM_dom_sf"/>
</dbReference>
<evidence type="ECO:0000256" key="15">
    <source>
        <dbReference type="PIRSR" id="PIRSR606539-3"/>
    </source>
</evidence>
<feature type="transmembrane region" description="Helical" evidence="16">
    <location>
        <begin position="216"/>
        <end position="241"/>
    </location>
</feature>
<dbReference type="InterPro" id="IPR032631">
    <property type="entry name" value="P-type_ATPase_N"/>
</dbReference>
<dbReference type="Pfam" id="PF16209">
    <property type="entry name" value="PhoLip_ATPase_N"/>
    <property type="match status" value="1"/>
</dbReference>
<dbReference type="InterPro" id="IPR006539">
    <property type="entry name" value="P-type_ATPase_IV"/>
</dbReference>
<feature type="transmembrane region" description="Helical" evidence="16">
    <location>
        <begin position="806"/>
        <end position="827"/>
    </location>
</feature>
<feature type="binding site" evidence="14">
    <location>
        <position position="332"/>
    </location>
    <ligand>
        <name>ATP</name>
        <dbReference type="ChEBI" id="CHEBI:30616"/>
    </ligand>
</feature>
<evidence type="ECO:0000256" key="9">
    <source>
        <dbReference type="ARBA" id="ARBA00022967"/>
    </source>
</evidence>
<dbReference type="InterPro" id="IPR032630">
    <property type="entry name" value="P_typ_ATPase_c"/>
</dbReference>
<dbReference type="GO" id="GO:0007030">
    <property type="term" value="P:Golgi organization"/>
    <property type="evidence" value="ECO:0007669"/>
    <property type="project" value="TreeGrafter"/>
</dbReference>
<feature type="binding site" evidence="15">
    <location>
        <position position="753"/>
    </location>
    <ligand>
        <name>Mg(2+)</name>
        <dbReference type="ChEBI" id="CHEBI:18420"/>
    </ligand>
</feature>
<evidence type="ECO:0000256" key="4">
    <source>
        <dbReference type="ARBA" id="ARBA00022692"/>
    </source>
</evidence>
<evidence type="ECO:0000256" key="8">
    <source>
        <dbReference type="ARBA" id="ARBA00022842"/>
    </source>
</evidence>
<dbReference type="GO" id="GO:0005802">
    <property type="term" value="C:trans-Golgi network"/>
    <property type="evidence" value="ECO:0007669"/>
    <property type="project" value="TreeGrafter"/>
</dbReference>
<evidence type="ECO:0000256" key="7">
    <source>
        <dbReference type="ARBA" id="ARBA00022840"/>
    </source>
</evidence>
<dbReference type="PROSITE" id="PS00154">
    <property type="entry name" value="ATPASE_E1_E2"/>
    <property type="match status" value="1"/>
</dbReference>
<dbReference type="InterPro" id="IPR023214">
    <property type="entry name" value="HAD_sf"/>
</dbReference>
<keyword evidence="21" id="KW-1185">Reference proteome</keyword>
<feature type="transmembrane region" description="Helical" evidence="16">
    <location>
        <begin position="958"/>
        <end position="981"/>
    </location>
</feature>
<feature type="transmembrane region" description="Helical" evidence="16">
    <location>
        <begin position="888"/>
        <end position="908"/>
    </location>
</feature>
<reference evidence="20 21" key="1">
    <citation type="journal article" date="2021" name="G3 (Bethesda)">
        <title>Improved contiguity of the threespine stickleback genome using long-read sequencing.</title>
        <authorList>
            <person name="Nath S."/>
            <person name="Shaw D.E."/>
            <person name="White M.A."/>
        </authorList>
    </citation>
    <scope>NUCLEOTIDE SEQUENCE [LARGE SCALE GENOMIC DNA]</scope>
    <source>
        <strain evidence="20 21">Lake Benthic</strain>
    </source>
</reference>
<feature type="binding site" evidence="14">
    <location>
        <position position="616"/>
    </location>
    <ligand>
        <name>ATP</name>
        <dbReference type="ChEBI" id="CHEBI:30616"/>
    </ligand>
</feature>
<feature type="region of interest" description="Disordered" evidence="17">
    <location>
        <begin position="1080"/>
        <end position="1119"/>
    </location>
</feature>
<dbReference type="InterPro" id="IPR044492">
    <property type="entry name" value="P_typ_ATPase_HD_dom"/>
</dbReference>
<accession>G3PNT8</accession>
<evidence type="ECO:0000259" key="18">
    <source>
        <dbReference type="Pfam" id="PF16209"/>
    </source>
</evidence>
<feature type="transmembrane region" description="Helical" evidence="16">
    <location>
        <begin position="48"/>
        <end position="66"/>
    </location>
</feature>
<dbReference type="Gene3D" id="2.70.150.10">
    <property type="entry name" value="Calcium-transporting ATPase, cytoplasmic transduction domain A"/>
    <property type="match status" value="1"/>
</dbReference>
<feature type="transmembrane region" description="Helical" evidence="16">
    <location>
        <begin position="839"/>
        <end position="859"/>
    </location>
</feature>
<dbReference type="InParanoid" id="G3PNT8"/>
<feature type="binding site" evidence="14">
    <location>
        <position position="752"/>
    </location>
    <ligand>
        <name>ATP</name>
        <dbReference type="ChEBI" id="CHEBI:30616"/>
    </ligand>
</feature>
<dbReference type="Bgee" id="ENSGACG00000014599">
    <property type="expression patterns" value="Expressed in spleen and 8 other cell types or tissues"/>
</dbReference>
<feature type="domain" description="P-type ATPase N-terminal" evidence="18">
    <location>
        <begin position="3"/>
        <end position="54"/>
    </location>
</feature>
<dbReference type="STRING" id="69293.ENSGACP00000019271"/>
<evidence type="ECO:0000256" key="1">
    <source>
        <dbReference type="ARBA" id="ARBA00001946"/>
    </source>
</evidence>
<comment type="similarity">
    <text evidence="3 16">Belongs to the cation transport ATPase (P-type) (TC 3.A.3) family. Type IV subfamily.</text>
</comment>
<keyword evidence="7 14" id="KW-0067">ATP-binding</keyword>
<dbReference type="InterPro" id="IPR008250">
    <property type="entry name" value="ATPase_P-typ_transduc_dom_A_sf"/>
</dbReference>
<comment type="subcellular location">
    <subcellularLocation>
        <location evidence="2 16">Membrane</location>
        <topology evidence="2 16">Multi-pass membrane protein</topology>
    </subcellularLocation>
</comment>
<evidence type="ECO:0000256" key="10">
    <source>
        <dbReference type="ARBA" id="ARBA00022989"/>
    </source>
</evidence>
<evidence type="ECO:0000256" key="2">
    <source>
        <dbReference type="ARBA" id="ARBA00004141"/>
    </source>
</evidence>
<dbReference type="FunFam" id="3.40.1110.10:FF:000188">
    <property type="entry name" value="Phospholipid-transporting ATPase"/>
    <property type="match status" value="1"/>
</dbReference>
<feature type="binding site" evidence="14">
    <location>
        <position position="753"/>
    </location>
    <ligand>
        <name>ATP</name>
        <dbReference type="ChEBI" id="CHEBI:30616"/>
    </ligand>
</feature>
<dbReference type="GO" id="GO:0016887">
    <property type="term" value="F:ATP hydrolysis activity"/>
    <property type="evidence" value="ECO:0007669"/>
    <property type="project" value="InterPro"/>
</dbReference>
<feature type="binding site" evidence="14">
    <location>
        <position position="500"/>
    </location>
    <ligand>
        <name>ATP</name>
        <dbReference type="ChEBI" id="CHEBI:30616"/>
    </ligand>
</feature>
<dbReference type="OMA" id="KMYYSRS"/>
<evidence type="ECO:0000256" key="13">
    <source>
        <dbReference type="PIRSR" id="PIRSR606539-1"/>
    </source>
</evidence>
<feature type="active site" description="4-aspartylphosphate intermediate" evidence="13">
    <location>
        <position position="332"/>
    </location>
</feature>
<dbReference type="InterPro" id="IPR036412">
    <property type="entry name" value="HAD-like_sf"/>
</dbReference>
<evidence type="ECO:0000313" key="21">
    <source>
        <dbReference type="Proteomes" id="UP000007635"/>
    </source>
</evidence>
<feature type="binding site" evidence="14">
    <location>
        <position position="615"/>
    </location>
    <ligand>
        <name>ATP</name>
        <dbReference type="ChEBI" id="CHEBI:30616"/>
    </ligand>
</feature>
<dbReference type="InterPro" id="IPR023299">
    <property type="entry name" value="ATPase_P-typ_cyto_dom_N"/>
</dbReference>
<evidence type="ECO:0000313" key="20">
    <source>
        <dbReference type="Ensembl" id="ENSGACP00000019271.2"/>
    </source>
</evidence>
<dbReference type="eggNOG" id="KOG0206">
    <property type="taxonomic scope" value="Eukaryota"/>
</dbReference>
<dbReference type="Pfam" id="PF16212">
    <property type="entry name" value="PhoLip_ATPase_C"/>
    <property type="match status" value="1"/>
</dbReference>
<dbReference type="EC" id="7.6.2.1" evidence="16"/>
<dbReference type="GO" id="GO:0005886">
    <property type="term" value="C:plasma membrane"/>
    <property type="evidence" value="ECO:0007669"/>
    <property type="project" value="TreeGrafter"/>
</dbReference>
<dbReference type="PRINTS" id="PR00119">
    <property type="entry name" value="CATATPASE"/>
</dbReference>
<dbReference type="SFLD" id="SFLDF00027">
    <property type="entry name" value="p-type_atpase"/>
    <property type="match status" value="1"/>
</dbReference>
<dbReference type="SFLD" id="SFLDG00002">
    <property type="entry name" value="C1.7:_P-type_atpase_like"/>
    <property type="match status" value="1"/>
</dbReference>
<keyword evidence="11 16" id="KW-0472">Membrane</keyword>
<keyword evidence="10 16" id="KW-1133">Transmembrane helix</keyword>
<keyword evidence="6 14" id="KW-0547">Nucleotide-binding</keyword>
<feature type="binding site" evidence="15">
    <location>
        <position position="332"/>
    </location>
    <ligand>
        <name>Mg(2+)</name>
        <dbReference type="ChEBI" id="CHEBI:18420"/>
    </ligand>
</feature>
<dbReference type="SUPFAM" id="SSF81660">
    <property type="entry name" value="Metal cation-transporting ATPase, ATP-binding domain N"/>
    <property type="match status" value="1"/>
</dbReference>
<dbReference type="Proteomes" id="UP000007635">
    <property type="component" value="Chromosome XIII"/>
</dbReference>
<dbReference type="Gene3D" id="3.40.1110.10">
    <property type="entry name" value="Calcium-transporting ATPase, cytoplasmic domain N"/>
    <property type="match status" value="1"/>
</dbReference>
<dbReference type="Pfam" id="PF13246">
    <property type="entry name" value="Cation_ATPase"/>
    <property type="match status" value="1"/>
</dbReference>
<feature type="binding site" evidence="14">
    <location>
        <position position="614"/>
    </location>
    <ligand>
        <name>ATP</name>
        <dbReference type="ChEBI" id="CHEBI:30616"/>
    </ligand>
</feature>
<evidence type="ECO:0000256" key="17">
    <source>
        <dbReference type="SAM" id="MobiDB-lite"/>
    </source>
</evidence>
<dbReference type="Ensembl" id="ENSGACT00000019309.2">
    <property type="protein sequence ID" value="ENSGACP00000019271.2"/>
    <property type="gene ID" value="ENSGACG00000014599.2"/>
</dbReference>
<dbReference type="GeneTree" id="ENSGT00940000161917"/>
<dbReference type="NCBIfam" id="TIGR01652">
    <property type="entry name" value="ATPase-Plipid"/>
    <property type="match status" value="1"/>
</dbReference>
<feature type="binding site" evidence="15">
    <location>
        <position position="749"/>
    </location>
    <ligand>
        <name>Mg(2+)</name>
        <dbReference type="ChEBI" id="CHEBI:18420"/>
    </ligand>
</feature>
<protein>
    <recommendedName>
        <fullName evidence="16">Phospholipid-transporting ATPase</fullName>
        <ecNumber evidence="16">7.6.2.1</ecNumber>
    </recommendedName>
</protein>
<keyword evidence="9 16" id="KW-1278">Translocase</keyword>
<dbReference type="SUPFAM" id="SSF56784">
    <property type="entry name" value="HAD-like"/>
    <property type="match status" value="1"/>
</dbReference>
<feature type="binding site" evidence="14">
    <location>
        <position position="534"/>
    </location>
    <ligand>
        <name>ATP</name>
        <dbReference type="ChEBI" id="CHEBI:30616"/>
    </ligand>
</feature>
<feature type="binding site" evidence="14">
    <location>
        <position position="334"/>
    </location>
    <ligand>
        <name>ATP</name>
        <dbReference type="ChEBI" id="CHEBI:30616"/>
    </ligand>
</feature>
<keyword evidence="8 15" id="KW-0460">Magnesium</keyword>
<dbReference type="NCBIfam" id="TIGR01494">
    <property type="entry name" value="ATPase_P-type"/>
    <property type="match status" value="1"/>
</dbReference>
<dbReference type="GO" id="GO:0140326">
    <property type="term" value="F:ATPase-coupled intramembrane lipid transporter activity"/>
    <property type="evidence" value="ECO:0007669"/>
    <property type="project" value="UniProtKB-EC"/>
</dbReference>
<dbReference type="Gene3D" id="3.40.50.1000">
    <property type="entry name" value="HAD superfamily/HAD-like"/>
    <property type="match status" value="1"/>
</dbReference>
<dbReference type="PANTHER" id="PTHR24092:SF52">
    <property type="entry name" value="PHOSPHOLIPID-TRANSPORTING ATPASE FETA"/>
    <property type="match status" value="1"/>
</dbReference>
<evidence type="ECO:0000259" key="19">
    <source>
        <dbReference type="Pfam" id="PF16212"/>
    </source>
</evidence>
<comment type="catalytic activity">
    <reaction evidence="12 16">
        <text>ATP + H2O + phospholipidSide 1 = ADP + phosphate + phospholipidSide 2.</text>
        <dbReference type="EC" id="7.6.2.1"/>
    </reaction>
</comment>
<feature type="binding site" evidence="14">
    <location>
        <position position="333"/>
    </location>
    <ligand>
        <name>ATP</name>
        <dbReference type="ChEBI" id="CHEBI:30616"/>
    </ligand>
</feature>
<dbReference type="InterPro" id="IPR018303">
    <property type="entry name" value="ATPase_P-typ_P_site"/>
</dbReference>
<organism evidence="20 21">
    <name type="scientific">Gasterosteus aculeatus aculeatus</name>
    <name type="common">three-spined stickleback</name>
    <dbReference type="NCBI Taxonomy" id="481459"/>
    <lineage>
        <taxon>Eukaryota</taxon>
        <taxon>Metazoa</taxon>
        <taxon>Chordata</taxon>
        <taxon>Craniata</taxon>
        <taxon>Vertebrata</taxon>
        <taxon>Euteleostomi</taxon>
        <taxon>Actinopterygii</taxon>
        <taxon>Neopterygii</taxon>
        <taxon>Teleostei</taxon>
        <taxon>Neoteleostei</taxon>
        <taxon>Acanthomorphata</taxon>
        <taxon>Eupercaria</taxon>
        <taxon>Perciformes</taxon>
        <taxon>Cottioidei</taxon>
        <taxon>Gasterosteales</taxon>
        <taxon>Gasterosteidae</taxon>
        <taxon>Gasterosteus</taxon>
    </lineage>
</organism>
<evidence type="ECO:0000256" key="14">
    <source>
        <dbReference type="PIRSR" id="PIRSR606539-2"/>
    </source>
</evidence>
<dbReference type="GO" id="GO:0045332">
    <property type="term" value="P:phospholipid translocation"/>
    <property type="evidence" value="ECO:0007669"/>
    <property type="project" value="TreeGrafter"/>
</dbReference>
<feature type="transmembrane region" description="Helical" evidence="16">
    <location>
        <begin position="928"/>
        <end position="946"/>
    </location>
</feature>
<evidence type="ECO:0000256" key="16">
    <source>
        <dbReference type="RuleBase" id="RU362033"/>
    </source>
</evidence>
<feature type="binding site" evidence="15">
    <location>
        <position position="334"/>
    </location>
    <ligand>
        <name>Mg(2+)</name>
        <dbReference type="ChEBI" id="CHEBI:18420"/>
    </ligand>
</feature>
<dbReference type="CDD" id="cd02073">
    <property type="entry name" value="P-type_ATPase_APLT_Dnf-like"/>
    <property type="match status" value="1"/>
</dbReference>
<feature type="binding site" evidence="14">
    <location>
        <position position="436"/>
    </location>
    <ligand>
        <name>ATP</name>
        <dbReference type="ChEBI" id="CHEBI:30616"/>
    </ligand>
</feature>
<reference evidence="20" key="2">
    <citation type="submission" date="2025-08" db="UniProtKB">
        <authorList>
            <consortium name="Ensembl"/>
        </authorList>
    </citation>
    <scope>IDENTIFICATION</scope>
</reference>
<feature type="domain" description="P-type ATPase C-terminal" evidence="19">
    <location>
        <begin position="775"/>
        <end position="1028"/>
    </location>
</feature>
<feature type="binding site" evidence="14">
    <location>
        <position position="723"/>
    </location>
    <ligand>
        <name>ATP</name>
        <dbReference type="ChEBI" id="CHEBI:30616"/>
    </ligand>
</feature>
<dbReference type="FunFam" id="3.40.50.1000:FF:000014">
    <property type="entry name" value="Phospholipid-transporting ATPase"/>
    <property type="match status" value="1"/>
</dbReference>
<dbReference type="AlphaFoldDB" id="G3PNT8"/>
<evidence type="ECO:0000256" key="12">
    <source>
        <dbReference type="ARBA" id="ARBA00034036"/>
    </source>
</evidence>
<name>G3PNT8_GASAC</name>
<evidence type="ECO:0000256" key="3">
    <source>
        <dbReference type="ARBA" id="ARBA00008109"/>
    </source>
</evidence>
<dbReference type="SUPFAM" id="SSF81665">
    <property type="entry name" value="Calcium ATPase, transmembrane domain M"/>
    <property type="match status" value="1"/>
</dbReference>
<dbReference type="GO" id="GO:0005524">
    <property type="term" value="F:ATP binding"/>
    <property type="evidence" value="ECO:0007669"/>
    <property type="project" value="UniProtKB-UniRule"/>
</dbReference>
<keyword evidence="5 15" id="KW-0479">Metal-binding</keyword>
<dbReference type="SFLD" id="SFLDS00003">
    <property type="entry name" value="Haloacid_Dehalogenase"/>
    <property type="match status" value="1"/>
</dbReference>
<feature type="binding site" evidence="14">
    <location>
        <position position="729"/>
    </location>
    <ligand>
        <name>ATP</name>
        <dbReference type="ChEBI" id="CHEBI:30616"/>
    </ligand>
</feature>
<comment type="cofactor">
    <cofactor evidence="1 15">
        <name>Mg(2+)</name>
        <dbReference type="ChEBI" id="CHEBI:18420"/>
    </cofactor>
</comment>
<dbReference type="GO" id="GO:0000287">
    <property type="term" value="F:magnesium ion binding"/>
    <property type="evidence" value="ECO:0007669"/>
    <property type="project" value="UniProtKB-UniRule"/>
</dbReference>